<keyword evidence="4" id="KW-0472">Membrane</keyword>
<dbReference type="OrthoDB" id="1160919at2759"/>
<feature type="compositionally biased region" description="Low complexity" evidence="3">
    <location>
        <begin position="74"/>
        <end position="84"/>
    </location>
</feature>
<reference evidence="6" key="1">
    <citation type="journal article" date="2020" name="Nat. Commun.">
        <title>Genome sequence of the cluster root forming white lupin.</title>
        <authorList>
            <person name="Hufnagel B."/>
            <person name="Marques A."/>
            <person name="Soriano A."/>
            <person name="Marques L."/>
            <person name="Divol F."/>
            <person name="Doumas P."/>
            <person name="Sallet E."/>
            <person name="Mancinotti D."/>
            <person name="Carrere S."/>
            <person name="Marande W."/>
            <person name="Arribat S."/>
            <person name="Keller J."/>
            <person name="Huneau C."/>
            <person name="Blein T."/>
            <person name="Aime D."/>
            <person name="Laguerre M."/>
            <person name="Taylor J."/>
            <person name="Schubert V."/>
            <person name="Nelson M."/>
            <person name="Geu-Flores F."/>
            <person name="Crespi M."/>
            <person name="Gallardo-Guerrero K."/>
            <person name="Delaux P.-M."/>
            <person name="Salse J."/>
            <person name="Berges H."/>
            <person name="Guyot R."/>
            <person name="Gouzy J."/>
            <person name="Peret B."/>
        </authorList>
    </citation>
    <scope>NUCLEOTIDE SEQUENCE [LARGE SCALE GENOMIC DNA]</scope>
    <source>
        <strain evidence="6">cv. Amiga</strain>
    </source>
</reference>
<name>A0A6A4NSV0_LUPAL</name>
<feature type="region of interest" description="Disordered" evidence="3">
    <location>
        <begin position="51"/>
        <end position="84"/>
    </location>
</feature>
<dbReference type="Pfam" id="PF17232">
    <property type="entry name" value="Pep1_7"/>
    <property type="match status" value="1"/>
</dbReference>
<evidence type="ECO:0000313" key="6">
    <source>
        <dbReference type="Proteomes" id="UP000447434"/>
    </source>
</evidence>
<organism evidence="5 6">
    <name type="scientific">Lupinus albus</name>
    <name type="common">White lupine</name>
    <name type="synonym">Lupinus termis</name>
    <dbReference type="NCBI Taxonomy" id="3870"/>
    <lineage>
        <taxon>Eukaryota</taxon>
        <taxon>Viridiplantae</taxon>
        <taxon>Streptophyta</taxon>
        <taxon>Embryophyta</taxon>
        <taxon>Tracheophyta</taxon>
        <taxon>Spermatophyta</taxon>
        <taxon>Magnoliopsida</taxon>
        <taxon>eudicotyledons</taxon>
        <taxon>Gunneridae</taxon>
        <taxon>Pentapetalae</taxon>
        <taxon>rosids</taxon>
        <taxon>fabids</taxon>
        <taxon>Fabales</taxon>
        <taxon>Fabaceae</taxon>
        <taxon>Papilionoideae</taxon>
        <taxon>50 kb inversion clade</taxon>
        <taxon>genistoids sensu lato</taxon>
        <taxon>core genistoids</taxon>
        <taxon>Genisteae</taxon>
        <taxon>Lupinus</taxon>
    </lineage>
</organism>
<evidence type="ECO:0000313" key="5">
    <source>
        <dbReference type="EMBL" id="KAE9592492.1"/>
    </source>
</evidence>
<evidence type="ECO:0000256" key="3">
    <source>
        <dbReference type="SAM" id="MobiDB-lite"/>
    </source>
</evidence>
<keyword evidence="4" id="KW-1133">Transmembrane helix</keyword>
<evidence type="ECO:0000256" key="2">
    <source>
        <dbReference type="ARBA" id="ARBA00022821"/>
    </source>
</evidence>
<dbReference type="EMBL" id="WOCE01000019">
    <property type="protein sequence ID" value="KAE9592492.1"/>
    <property type="molecule type" value="Genomic_DNA"/>
</dbReference>
<accession>A0A6A4NSV0</accession>
<proteinExistence type="inferred from homology"/>
<comment type="similarity">
    <text evidence="1">Belongs to the brassicaceae elicitor peptide family.</text>
</comment>
<comment type="caution">
    <text evidence="5">The sequence shown here is derived from an EMBL/GenBank/DDBJ whole genome shotgun (WGS) entry which is preliminary data.</text>
</comment>
<gene>
    <name evidence="5" type="ORF">Lalb_Chr19g0129861</name>
</gene>
<keyword evidence="2" id="KW-0611">Plant defense</keyword>
<feature type="transmembrane region" description="Helical" evidence="4">
    <location>
        <begin position="106"/>
        <end position="126"/>
    </location>
</feature>
<keyword evidence="6" id="KW-1185">Reference proteome</keyword>
<dbReference type="Proteomes" id="UP000447434">
    <property type="component" value="Chromosome 19"/>
</dbReference>
<dbReference type="AlphaFoldDB" id="A0A6A4NSV0"/>
<evidence type="ECO:0000256" key="1">
    <source>
        <dbReference type="ARBA" id="ARBA00011021"/>
    </source>
</evidence>
<sequence length="129" mass="14764">MEGSSTQEESKVNVDHESTTTFSLYHPCYFFEEALRALFKCLGLEFGTKEKKNSMVKAPSESEENDPITLENTESNSNKSSQEYSSTSTTQNWVIFSLFSNLKTPLFILFFLVKILIIFNCVHFFCSNL</sequence>
<keyword evidence="4" id="KW-0812">Transmembrane</keyword>
<dbReference type="GO" id="GO:0045087">
    <property type="term" value="P:innate immune response"/>
    <property type="evidence" value="ECO:0007669"/>
    <property type="project" value="InterPro"/>
</dbReference>
<protein>
    <submittedName>
        <fullName evidence="5">Putative elicitor peptide</fullName>
    </submittedName>
</protein>
<evidence type="ECO:0000256" key="4">
    <source>
        <dbReference type="SAM" id="Phobius"/>
    </source>
</evidence>
<dbReference type="InterPro" id="IPR035176">
    <property type="entry name" value="PEP"/>
</dbReference>